<name>A0A0D0N0G9_KITGR</name>
<dbReference type="OrthoDB" id="4351166at2"/>
<comment type="caution">
    <text evidence="1">The sequence shown here is derived from an EMBL/GenBank/DDBJ whole genome shotgun (WGS) entry which is preliminary data.</text>
</comment>
<dbReference type="Proteomes" id="UP000032066">
    <property type="component" value="Unassembled WGS sequence"/>
</dbReference>
<dbReference type="EMBL" id="JXZB01000004">
    <property type="protein sequence ID" value="KIQ61555.1"/>
    <property type="molecule type" value="Genomic_DNA"/>
</dbReference>
<reference evidence="1 2" key="1">
    <citation type="submission" date="2015-02" db="EMBL/GenBank/DDBJ databases">
        <title>Draft genome sequence of Kitasatospora griseola MF730-N6, a bafilomycin, terpentecin and satosporin producer.</title>
        <authorList>
            <person name="Arens J.C."/>
            <person name="Haltli B."/>
            <person name="Kerr R.G."/>
        </authorList>
    </citation>
    <scope>NUCLEOTIDE SEQUENCE [LARGE SCALE GENOMIC DNA]</scope>
    <source>
        <strain evidence="1 2">MF730-N6</strain>
    </source>
</reference>
<gene>
    <name evidence="1" type="ORF">TR51_19590</name>
</gene>
<evidence type="ECO:0000313" key="1">
    <source>
        <dbReference type="EMBL" id="KIQ61555.1"/>
    </source>
</evidence>
<proteinExistence type="predicted"/>
<sequence length="63" mass="7088">MPATTPDQGRSSRTTNKRCAECVRLREQARAAVLTADRSRLSDVRVLERRHRDEAHGPQECAA</sequence>
<dbReference type="AlphaFoldDB" id="A0A0D0N0G9"/>
<evidence type="ECO:0000313" key="2">
    <source>
        <dbReference type="Proteomes" id="UP000032066"/>
    </source>
</evidence>
<dbReference type="RefSeq" id="WP_043913075.1">
    <property type="nucleotide sequence ID" value="NZ_JXZB01000004.1"/>
</dbReference>
<accession>A0A0D0N0G9</accession>
<keyword evidence="2" id="KW-1185">Reference proteome</keyword>
<dbReference type="STRING" id="2064.TR51_19590"/>
<organism evidence="1 2">
    <name type="scientific">Kitasatospora griseola</name>
    <name type="common">Streptomyces griseolosporeus</name>
    <dbReference type="NCBI Taxonomy" id="2064"/>
    <lineage>
        <taxon>Bacteria</taxon>
        <taxon>Bacillati</taxon>
        <taxon>Actinomycetota</taxon>
        <taxon>Actinomycetes</taxon>
        <taxon>Kitasatosporales</taxon>
        <taxon>Streptomycetaceae</taxon>
        <taxon>Kitasatospora</taxon>
    </lineage>
</organism>
<protein>
    <submittedName>
        <fullName evidence="1">Uncharacterized protein</fullName>
    </submittedName>
</protein>
<dbReference type="PATRIC" id="fig|2064.6.peg.4215"/>